<evidence type="ECO:0000259" key="5">
    <source>
        <dbReference type="Pfam" id="PF04085"/>
    </source>
</evidence>
<dbReference type="InterPro" id="IPR007221">
    <property type="entry name" value="MreC"/>
</dbReference>
<dbReference type="PANTHER" id="PTHR34138">
    <property type="entry name" value="CELL SHAPE-DETERMINING PROTEIN MREC"/>
    <property type="match status" value="1"/>
</dbReference>
<dbReference type="AlphaFoldDB" id="A0A3A4BEH9"/>
<dbReference type="InterPro" id="IPR042175">
    <property type="entry name" value="Cell/Rod_MreC_2"/>
</dbReference>
<protein>
    <recommendedName>
        <fullName evidence="2">Cell shape-determining protein MreC</fullName>
    </recommendedName>
    <alternativeName>
        <fullName evidence="4">Cell shape protein MreC</fullName>
    </alternativeName>
</protein>
<evidence type="ECO:0000256" key="2">
    <source>
        <dbReference type="ARBA" id="ARBA00013855"/>
    </source>
</evidence>
<evidence type="ECO:0000256" key="4">
    <source>
        <dbReference type="ARBA" id="ARBA00032089"/>
    </source>
</evidence>
<organism evidence="6 7">
    <name type="scientific">Bailinhaonella thermotolerans</name>
    <dbReference type="NCBI Taxonomy" id="1070861"/>
    <lineage>
        <taxon>Bacteria</taxon>
        <taxon>Bacillati</taxon>
        <taxon>Actinomycetota</taxon>
        <taxon>Actinomycetes</taxon>
        <taxon>Streptosporangiales</taxon>
        <taxon>Streptosporangiaceae</taxon>
        <taxon>Bailinhaonella</taxon>
    </lineage>
</organism>
<evidence type="ECO:0000313" key="6">
    <source>
        <dbReference type="EMBL" id="RJL32720.1"/>
    </source>
</evidence>
<keyword evidence="7" id="KW-1185">Reference proteome</keyword>
<comment type="similarity">
    <text evidence="1">Belongs to the MreC family.</text>
</comment>
<accession>A0A3A4BEH9</accession>
<evidence type="ECO:0000313" key="7">
    <source>
        <dbReference type="Proteomes" id="UP000265768"/>
    </source>
</evidence>
<reference evidence="6 7" key="1">
    <citation type="submission" date="2018-09" db="EMBL/GenBank/DDBJ databases">
        <title>YIM 75507 draft genome.</title>
        <authorList>
            <person name="Tang S."/>
            <person name="Feng Y."/>
        </authorList>
    </citation>
    <scope>NUCLEOTIDE SEQUENCE [LARGE SCALE GENOMIC DNA]</scope>
    <source>
        <strain evidence="6 7">YIM 75507</strain>
    </source>
</reference>
<name>A0A3A4BEH9_9ACTN</name>
<dbReference type="PANTHER" id="PTHR34138:SF1">
    <property type="entry name" value="CELL SHAPE-DETERMINING PROTEIN MREC"/>
    <property type="match status" value="1"/>
</dbReference>
<dbReference type="Gene3D" id="2.40.10.350">
    <property type="entry name" value="Rod shape-determining protein MreC, domain 2"/>
    <property type="match status" value="1"/>
</dbReference>
<sequence>MHRAHRARLVLGVLMALSTALITLDVRGDASALRAAGATVAGPAQELLAAAARPLADASGAGEARERVRELERDRARLAAELWSERAARERLAQRERIAAAAPRRALVMAGVVAAGRHQGYGHTITIDAGSADGVRPDMAVISGDGLVGRVVAAGAGSATVLLAADPGASTGVRVSGLGEIGVVTGTGLRGGGPLRLRLLDADARLEAGQRLETFGSAGTRPYPPGIPVGIVERVDPPGDQLTRTALVRPFARFTALDTVAVVTGEARDGD</sequence>
<evidence type="ECO:0000256" key="3">
    <source>
        <dbReference type="ARBA" id="ARBA00022960"/>
    </source>
</evidence>
<evidence type="ECO:0000256" key="1">
    <source>
        <dbReference type="ARBA" id="ARBA00009369"/>
    </source>
</evidence>
<feature type="domain" description="Rod shape-determining protein MreC beta-barrel core" evidence="5">
    <location>
        <begin position="118"/>
        <end position="263"/>
    </location>
</feature>
<dbReference type="GO" id="GO:0005886">
    <property type="term" value="C:plasma membrane"/>
    <property type="evidence" value="ECO:0007669"/>
    <property type="project" value="TreeGrafter"/>
</dbReference>
<dbReference type="InterPro" id="IPR042177">
    <property type="entry name" value="Cell/Rod_1"/>
</dbReference>
<comment type="caution">
    <text evidence="6">The sequence shown here is derived from an EMBL/GenBank/DDBJ whole genome shotgun (WGS) entry which is preliminary data.</text>
</comment>
<proteinExistence type="inferred from homology"/>
<dbReference type="RefSeq" id="WP_119926969.1">
    <property type="nucleotide sequence ID" value="NZ_QZEY01000004.1"/>
</dbReference>
<dbReference type="Pfam" id="PF04085">
    <property type="entry name" value="MreC"/>
    <property type="match status" value="1"/>
</dbReference>
<dbReference type="OrthoDB" id="5196068at2"/>
<dbReference type="Gene3D" id="2.40.10.340">
    <property type="entry name" value="Rod shape-determining protein MreC, domain 1"/>
    <property type="match status" value="1"/>
</dbReference>
<dbReference type="Proteomes" id="UP000265768">
    <property type="component" value="Unassembled WGS sequence"/>
</dbReference>
<dbReference type="InterPro" id="IPR055342">
    <property type="entry name" value="MreC_beta-barrel_core"/>
</dbReference>
<keyword evidence="3" id="KW-0133">Cell shape</keyword>
<dbReference type="GO" id="GO:0008360">
    <property type="term" value="P:regulation of cell shape"/>
    <property type="evidence" value="ECO:0007669"/>
    <property type="project" value="UniProtKB-KW"/>
</dbReference>
<gene>
    <name evidence="6" type="ORF">D5H75_14645</name>
</gene>
<dbReference type="EMBL" id="QZEY01000004">
    <property type="protein sequence ID" value="RJL32720.1"/>
    <property type="molecule type" value="Genomic_DNA"/>
</dbReference>